<comment type="caution">
    <text evidence="2">The sequence shown here is derived from an EMBL/GenBank/DDBJ whole genome shotgun (WGS) entry which is preliminary data.</text>
</comment>
<accession>A0AAE4EX48</accession>
<dbReference type="EMBL" id="JAMQOM010000004">
    <property type="protein sequence ID" value="MDS0221786.1"/>
    <property type="molecule type" value="Genomic_DNA"/>
</dbReference>
<sequence length="90" mass="9806">MSKAVQQNSANSYIVEEDTPSDVELTLRDVNTGRCYDIVDYADPILAEKLQARGPGSTVRVELAPVDTDGDRWAVTRHLPGAPPRIGLGR</sequence>
<dbReference type="RefSeq" id="WP_310896428.1">
    <property type="nucleotide sequence ID" value="NZ_JAMQOM010000004.1"/>
</dbReference>
<keyword evidence="3" id="KW-1185">Reference proteome</keyword>
<proteinExistence type="predicted"/>
<evidence type="ECO:0000313" key="3">
    <source>
        <dbReference type="Proteomes" id="UP001253439"/>
    </source>
</evidence>
<evidence type="ECO:0000313" key="2">
    <source>
        <dbReference type="EMBL" id="MDS0221786.1"/>
    </source>
</evidence>
<organism evidence="2 3">
    <name type="scientific">Haloarcula terrestris</name>
    <dbReference type="NCBI Taxonomy" id="2950533"/>
    <lineage>
        <taxon>Archaea</taxon>
        <taxon>Methanobacteriati</taxon>
        <taxon>Methanobacteriota</taxon>
        <taxon>Stenosarchaea group</taxon>
        <taxon>Halobacteria</taxon>
        <taxon>Halobacteriales</taxon>
        <taxon>Haloarculaceae</taxon>
        <taxon>Haloarcula</taxon>
    </lineage>
</organism>
<dbReference type="InterPro" id="IPR058312">
    <property type="entry name" value="DUF7999"/>
</dbReference>
<dbReference type="AlphaFoldDB" id="A0AAE4EX48"/>
<gene>
    <name evidence="2" type="ORF">NDI54_10555</name>
</gene>
<dbReference type="Pfam" id="PF26006">
    <property type="entry name" value="DUF7999"/>
    <property type="match status" value="1"/>
</dbReference>
<name>A0AAE4EX48_9EURY</name>
<dbReference type="Proteomes" id="UP001253439">
    <property type="component" value="Unassembled WGS sequence"/>
</dbReference>
<protein>
    <recommendedName>
        <fullName evidence="1">DUF7999 domain-containing protein</fullName>
    </recommendedName>
</protein>
<reference evidence="2 3" key="1">
    <citation type="submission" date="2022-06" db="EMBL/GenBank/DDBJ databases">
        <title>Haloarcula sp. a new haloarchaeum isolate from saline soil.</title>
        <authorList>
            <person name="Strakova D."/>
            <person name="Galisteo C."/>
            <person name="Sanchez-Porro C."/>
            <person name="Ventosa A."/>
        </authorList>
    </citation>
    <scope>NUCLEOTIDE SEQUENCE [LARGE SCALE GENOMIC DNA]</scope>
    <source>
        <strain evidence="2 3">S1AR25-5A</strain>
    </source>
</reference>
<evidence type="ECO:0000259" key="1">
    <source>
        <dbReference type="Pfam" id="PF26006"/>
    </source>
</evidence>
<feature type="domain" description="DUF7999" evidence="1">
    <location>
        <begin position="1"/>
        <end position="80"/>
    </location>
</feature>